<feature type="transmembrane region" description="Helical" evidence="7">
    <location>
        <begin position="174"/>
        <end position="197"/>
    </location>
</feature>
<dbReference type="SUPFAM" id="SSF103473">
    <property type="entry name" value="MFS general substrate transporter"/>
    <property type="match status" value="1"/>
</dbReference>
<feature type="transmembrane region" description="Helical" evidence="7">
    <location>
        <begin position="374"/>
        <end position="396"/>
    </location>
</feature>
<feature type="transmembrane region" description="Helical" evidence="7">
    <location>
        <begin position="417"/>
        <end position="434"/>
    </location>
</feature>
<keyword evidence="5 7" id="KW-1133">Transmembrane helix</keyword>
<dbReference type="Proteomes" id="UP000824190">
    <property type="component" value="Unassembled WGS sequence"/>
</dbReference>
<proteinExistence type="predicted"/>
<reference evidence="9" key="1">
    <citation type="journal article" date="2021" name="PeerJ">
        <title>Extensive microbial diversity within the chicken gut microbiome revealed by metagenomics and culture.</title>
        <authorList>
            <person name="Gilroy R."/>
            <person name="Ravi A."/>
            <person name="Getino M."/>
            <person name="Pursley I."/>
            <person name="Horton D.L."/>
            <person name="Alikhan N.F."/>
            <person name="Baker D."/>
            <person name="Gharbi K."/>
            <person name="Hall N."/>
            <person name="Watson M."/>
            <person name="Adriaenssens E.M."/>
            <person name="Foster-Nyarko E."/>
            <person name="Jarju S."/>
            <person name="Secka A."/>
            <person name="Antonio M."/>
            <person name="Oren A."/>
            <person name="Chaudhuri R.R."/>
            <person name="La Ragione R."/>
            <person name="Hildebrand F."/>
            <person name="Pallen M.J."/>
        </authorList>
    </citation>
    <scope>NUCLEOTIDE SEQUENCE</scope>
    <source>
        <strain evidence="9">CHK32-1732</strain>
    </source>
</reference>
<feature type="transmembrane region" description="Helical" evidence="7">
    <location>
        <begin position="147"/>
        <end position="168"/>
    </location>
</feature>
<dbReference type="InterPro" id="IPR020846">
    <property type="entry name" value="MFS_dom"/>
</dbReference>
<evidence type="ECO:0000313" key="10">
    <source>
        <dbReference type="Proteomes" id="UP000824190"/>
    </source>
</evidence>
<comment type="subcellular location">
    <subcellularLocation>
        <location evidence="1">Cell membrane</location>
        <topology evidence="1">Multi-pass membrane protein</topology>
    </subcellularLocation>
</comment>
<keyword evidence="4 7" id="KW-0812">Transmembrane</keyword>
<dbReference type="Pfam" id="PF07690">
    <property type="entry name" value="MFS_1"/>
    <property type="match status" value="1"/>
</dbReference>
<evidence type="ECO:0000313" key="9">
    <source>
        <dbReference type="EMBL" id="HIW90796.1"/>
    </source>
</evidence>
<keyword evidence="6 7" id="KW-0472">Membrane</keyword>
<feature type="transmembrane region" description="Helical" evidence="7">
    <location>
        <begin position="484"/>
        <end position="510"/>
    </location>
</feature>
<dbReference type="EMBL" id="DXGC01000039">
    <property type="protein sequence ID" value="HIW90796.1"/>
    <property type="molecule type" value="Genomic_DNA"/>
</dbReference>
<name>A0A9D1ULA1_9CORY</name>
<feature type="transmembrane region" description="Helical" evidence="7">
    <location>
        <begin position="21"/>
        <end position="46"/>
    </location>
</feature>
<dbReference type="CDD" id="cd17321">
    <property type="entry name" value="MFS_MMR_MDR_like"/>
    <property type="match status" value="1"/>
</dbReference>
<dbReference type="InterPro" id="IPR036259">
    <property type="entry name" value="MFS_trans_sf"/>
</dbReference>
<accession>A0A9D1ULA1</accession>
<organism evidence="9 10">
    <name type="scientific">Candidatus Corynebacterium avicola</name>
    <dbReference type="NCBI Taxonomy" id="2838527"/>
    <lineage>
        <taxon>Bacteria</taxon>
        <taxon>Bacillati</taxon>
        <taxon>Actinomycetota</taxon>
        <taxon>Actinomycetes</taxon>
        <taxon>Mycobacteriales</taxon>
        <taxon>Corynebacteriaceae</taxon>
        <taxon>Corynebacterium</taxon>
    </lineage>
</organism>
<feature type="transmembrane region" description="Helical" evidence="7">
    <location>
        <begin position="240"/>
        <end position="259"/>
    </location>
</feature>
<dbReference type="PANTHER" id="PTHR42718">
    <property type="entry name" value="MAJOR FACILITATOR SUPERFAMILY MULTIDRUG TRANSPORTER MFSC"/>
    <property type="match status" value="1"/>
</dbReference>
<evidence type="ECO:0000256" key="4">
    <source>
        <dbReference type="ARBA" id="ARBA00022692"/>
    </source>
</evidence>
<feature type="transmembrane region" description="Helical" evidence="7">
    <location>
        <begin position="280"/>
        <end position="302"/>
    </location>
</feature>
<dbReference type="Gene3D" id="1.20.1250.20">
    <property type="entry name" value="MFS general substrate transporter like domains"/>
    <property type="match status" value="1"/>
</dbReference>
<gene>
    <name evidence="9" type="ORF">H9870_03915</name>
</gene>
<evidence type="ECO:0000256" key="1">
    <source>
        <dbReference type="ARBA" id="ARBA00004651"/>
    </source>
</evidence>
<evidence type="ECO:0000259" key="8">
    <source>
        <dbReference type="PROSITE" id="PS50850"/>
    </source>
</evidence>
<evidence type="ECO:0000256" key="3">
    <source>
        <dbReference type="ARBA" id="ARBA00022475"/>
    </source>
</evidence>
<dbReference type="InterPro" id="IPR011701">
    <property type="entry name" value="MFS"/>
</dbReference>
<feature type="domain" description="Major facilitator superfamily (MFS) profile" evidence="8">
    <location>
        <begin position="23"/>
        <end position="514"/>
    </location>
</feature>
<feature type="transmembrane region" description="Helical" evidence="7">
    <location>
        <begin position="89"/>
        <end position="108"/>
    </location>
</feature>
<feature type="transmembrane region" description="Helical" evidence="7">
    <location>
        <begin position="58"/>
        <end position="77"/>
    </location>
</feature>
<evidence type="ECO:0000256" key="5">
    <source>
        <dbReference type="ARBA" id="ARBA00022989"/>
    </source>
</evidence>
<reference evidence="9" key="2">
    <citation type="submission" date="2021-04" db="EMBL/GenBank/DDBJ databases">
        <authorList>
            <person name="Gilroy R."/>
        </authorList>
    </citation>
    <scope>NUCLEOTIDE SEQUENCE</scope>
    <source>
        <strain evidence="9">CHK32-1732</strain>
    </source>
</reference>
<comment type="caution">
    <text evidence="9">The sequence shown here is derived from an EMBL/GenBank/DDBJ whole genome shotgun (WGS) entry which is preliminary data.</text>
</comment>
<protein>
    <submittedName>
        <fullName evidence="9">MFS transporter</fullName>
    </submittedName>
</protein>
<keyword evidence="2" id="KW-0813">Transport</keyword>
<evidence type="ECO:0000256" key="2">
    <source>
        <dbReference type="ARBA" id="ARBA00022448"/>
    </source>
</evidence>
<evidence type="ECO:0000256" key="6">
    <source>
        <dbReference type="ARBA" id="ARBA00023136"/>
    </source>
</evidence>
<feature type="transmembrane region" description="Helical" evidence="7">
    <location>
        <begin position="345"/>
        <end position="362"/>
    </location>
</feature>
<dbReference type="GO" id="GO:0005886">
    <property type="term" value="C:plasma membrane"/>
    <property type="evidence" value="ECO:0007669"/>
    <property type="project" value="UniProtKB-SubCell"/>
</dbReference>
<sequence length="529" mass="54526">MGTTAQTTTNPTLPRATAREWIGLAVLTVPALLVSMDLSVLFMAVPGISADLIPSGSQLLWIMDIYGFLLAGLLITMGTLGDRIGRRRLLMLGAAAFGAASLLAAVSTTPEMLIIARALLGVGGATLAPSTLALIRNMFHDDAQRRTAVGVWAAAFGAGQPIGAMVGGLLVEHFWWGSVFLINLPVMVLLLVLAPILLPEHSDPSPGRFDLLSAALSMATILPVIWGLKKIAEDGLDDGVGVAPIASLLIGLVFGWLFIHRQRTTAHPMIDLSLFGRPEFSAAIGANTLLAVASAGVGMLVVQHLQLVLGYRSFIAALWMVPMIAMTMVGIAVGTLIVRWVRPGYVIGAGLGLSALGFALLTRLEADDSVLGVLAPYSVLGVGMGLAITLAYNIVVSSAPPQKAGAAASLNETGTEFGGALGIAVLGSIATAVYQRRMGDELPADVPAEVSAASGDTLGEALAVAGNLPDDLADLVHDVATSAYTAGIATTAAVGAVLLAVTAVVVSVVLRRIRMEDIEDTEAAEDAVA</sequence>
<feature type="transmembrane region" description="Helical" evidence="7">
    <location>
        <begin position="209"/>
        <end position="228"/>
    </location>
</feature>
<dbReference type="GO" id="GO:0022857">
    <property type="term" value="F:transmembrane transporter activity"/>
    <property type="evidence" value="ECO:0007669"/>
    <property type="project" value="InterPro"/>
</dbReference>
<dbReference type="PROSITE" id="PS50850">
    <property type="entry name" value="MFS"/>
    <property type="match status" value="1"/>
</dbReference>
<feature type="transmembrane region" description="Helical" evidence="7">
    <location>
        <begin position="314"/>
        <end position="338"/>
    </location>
</feature>
<dbReference type="AlphaFoldDB" id="A0A9D1ULA1"/>
<keyword evidence="3" id="KW-1003">Cell membrane</keyword>
<evidence type="ECO:0000256" key="7">
    <source>
        <dbReference type="SAM" id="Phobius"/>
    </source>
</evidence>
<dbReference type="Gene3D" id="1.20.1720.10">
    <property type="entry name" value="Multidrug resistance protein D"/>
    <property type="match status" value="1"/>
</dbReference>
<feature type="transmembrane region" description="Helical" evidence="7">
    <location>
        <begin position="114"/>
        <end position="135"/>
    </location>
</feature>
<dbReference type="PANTHER" id="PTHR42718:SF47">
    <property type="entry name" value="METHYL VIOLOGEN RESISTANCE PROTEIN SMVA"/>
    <property type="match status" value="1"/>
</dbReference>